<evidence type="ECO:0000313" key="2">
    <source>
        <dbReference type="EMBL" id="AVK98486.1"/>
    </source>
</evidence>
<feature type="domain" description="Phage conserved hypothetical protein C-terminal" evidence="1">
    <location>
        <begin position="22"/>
        <end position="91"/>
    </location>
</feature>
<dbReference type="NCBIfam" id="TIGR02220">
    <property type="entry name" value="phg_TIGR02220"/>
    <property type="match status" value="1"/>
</dbReference>
<name>A0A2S0K572_LYSSH</name>
<evidence type="ECO:0000313" key="3">
    <source>
        <dbReference type="Proteomes" id="UP000238825"/>
    </source>
</evidence>
<organism evidence="2 3">
    <name type="scientific">Lysinibacillus sphaericus</name>
    <name type="common">Bacillus sphaericus</name>
    <dbReference type="NCBI Taxonomy" id="1421"/>
    <lineage>
        <taxon>Bacteria</taxon>
        <taxon>Bacillati</taxon>
        <taxon>Bacillota</taxon>
        <taxon>Bacilli</taxon>
        <taxon>Bacillales</taxon>
        <taxon>Bacillaceae</taxon>
        <taxon>Lysinibacillus</taxon>
    </lineage>
</organism>
<accession>A0A2S0K572</accession>
<sequence>MLNKHITNTKKNKEFIDTVQEIIEYLNHKASKNFKATTATTKRLINERITEGYIIKDFKRVIDNKVKQWIHDLKMNKYLQPNTLFNLNKFRDP</sequence>
<dbReference type="GeneID" id="94047532"/>
<dbReference type="Pfam" id="PF09524">
    <property type="entry name" value="Phg_2220_C"/>
    <property type="match status" value="1"/>
</dbReference>
<dbReference type="EMBL" id="CP019980">
    <property type="protein sequence ID" value="AVK98486.1"/>
    <property type="molecule type" value="Genomic_DNA"/>
</dbReference>
<gene>
    <name evidence="2" type="ORF">LS41612_20290</name>
</gene>
<dbReference type="InterPro" id="IPR011741">
    <property type="entry name" value="Phg_2220_C"/>
</dbReference>
<evidence type="ECO:0000259" key="1">
    <source>
        <dbReference type="Pfam" id="PF09524"/>
    </source>
</evidence>
<dbReference type="Proteomes" id="UP000238825">
    <property type="component" value="Chromosome"/>
</dbReference>
<reference evidence="2 3" key="1">
    <citation type="submission" date="2017-03" db="EMBL/GenBank/DDBJ databases">
        <title>The whole genome sequencing and assembly of Lysinibacillus sphaericus DSM 28T strain.</title>
        <authorList>
            <person name="Lee Y.-J."/>
            <person name="Yi H."/>
            <person name="Bahn Y.-S."/>
            <person name="Kim J.F."/>
            <person name="Lee D.-W."/>
        </authorList>
    </citation>
    <scope>NUCLEOTIDE SEQUENCE [LARGE SCALE GENOMIC DNA]</scope>
    <source>
        <strain evidence="2 3">DSM 28</strain>
    </source>
</reference>
<protein>
    <recommendedName>
        <fullName evidence="1">Phage conserved hypothetical protein C-terminal domain-containing protein</fullName>
    </recommendedName>
</protein>
<dbReference type="RefSeq" id="WP_080653329.1">
    <property type="nucleotide sequence ID" value="NZ_CP019980.1"/>
</dbReference>
<dbReference type="AlphaFoldDB" id="A0A2S0K572"/>
<proteinExistence type="predicted"/>